<evidence type="ECO:0000256" key="1">
    <source>
        <dbReference type="ARBA" id="ARBA00001947"/>
    </source>
</evidence>
<dbReference type="OrthoDB" id="9790889at2"/>
<keyword evidence="3" id="KW-0479">Metal-binding</keyword>
<evidence type="ECO:0000256" key="3">
    <source>
        <dbReference type="ARBA" id="ARBA00022723"/>
    </source>
</evidence>
<dbReference type="CDD" id="cd07363">
    <property type="entry name" value="45_DOPA_Dioxygenase"/>
    <property type="match status" value="1"/>
</dbReference>
<comment type="cofactor">
    <cofactor evidence="1">
        <name>Zn(2+)</name>
        <dbReference type="ChEBI" id="CHEBI:29105"/>
    </cofactor>
</comment>
<dbReference type="EMBL" id="SLWQ01000004">
    <property type="protein sequence ID" value="TCO40824.1"/>
    <property type="molecule type" value="Genomic_DNA"/>
</dbReference>
<dbReference type="AlphaFoldDB" id="A0A4R2I8X1"/>
<name>A0A4R2I8X1_9GAMM</name>
<dbReference type="RefSeq" id="WP_131997209.1">
    <property type="nucleotide sequence ID" value="NZ_SLWQ01000004.1"/>
</dbReference>
<keyword evidence="5" id="KW-0560">Oxidoreductase</keyword>
<evidence type="ECO:0000256" key="2">
    <source>
        <dbReference type="ARBA" id="ARBA00007581"/>
    </source>
</evidence>
<reference evidence="7 8" key="1">
    <citation type="journal article" date="2015" name="Stand. Genomic Sci.">
        <title>Genomic Encyclopedia of Bacterial and Archaeal Type Strains, Phase III: the genomes of soil and plant-associated and newly described type strains.</title>
        <authorList>
            <person name="Whitman W.B."/>
            <person name="Woyke T."/>
            <person name="Klenk H.P."/>
            <person name="Zhou Y."/>
            <person name="Lilburn T.G."/>
            <person name="Beck B.J."/>
            <person name="De Vos P."/>
            <person name="Vandamme P."/>
            <person name="Eisen J.A."/>
            <person name="Garrity G."/>
            <person name="Hugenholtz P."/>
            <person name="Kyrpides N.C."/>
        </authorList>
    </citation>
    <scope>NUCLEOTIDE SEQUENCE [LARGE SCALE GENOMIC DNA]</scope>
    <source>
        <strain evidence="7 8">A3</strain>
    </source>
</reference>
<evidence type="ECO:0000259" key="6">
    <source>
        <dbReference type="Pfam" id="PF02900"/>
    </source>
</evidence>
<keyword evidence="8" id="KW-1185">Reference proteome</keyword>
<evidence type="ECO:0000313" key="8">
    <source>
        <dbReference type="Proteomes" id="UP000294862"/>
    </source>
</evidence>
<dbReference type="GO" id="GO:0016702">
    <property type="term" value="F:oxidoreductase activity, acting on single donors with incorporation of molecular oxygen, incorporation of two atoms of oxygen"/>
    <property type="evidence" value="ECO:0007669"/>
    <property type="project" value="UniProtKB-ARBA"/>
</dbReference>
<dbReference type="Proteomes" id="UP000294862">
    <property type="component" value="Unassembled WGS sequence"/>
</dbReference>
<evidence type="ECO:0000256" key="4">
    <source>
        <dbReference type="ARBA" id="ARBA00022833"/>
    </source>
</evidence>
<dbReference type="SUPFAM" id="SSF53213">
    <property type="entry name" value="LigB-like"/>
    <property type="match status" value="1"/>
</dbReference>
<proteinExistence type="inferred from homology"/>
<accession>A0A4R2I8X1</accession>
<dbReference type="Gene3D" id="3.40.830.10">
    <property type="entry name" value="LigB-like"/>
    <property type="match status" value="1"/>
</dbReference>
<comment type="similarity">
    <text evidence="2">Belongs to the DODA-type extradiol aromatic ring-opening dioxygenase family.</text>
</comment>
<dbReference type="GO" id="GO:0008198">
    <property type="term" value="F:ferrous iron binding"/>
    <property type="evidence" value="ECO:0007669"/>
    <property type="project" value="InterPro"/>
</dbReference>
<protein>
    <submittedName>
        <fullName evidence="7">Aromatic ring-opening dioxygenase catalytic subunit (LigB family)</fullName>
    </submittedName>
</protein>
<sequence>MNTARRLPTVYLPHGGGPCFFMDPPPQAPHAWDGMAAYLRGLAASIGAKPSAILVVSAHWEAARPTVNSGANPGMLFDYHGFPPHTYRLSYPAPGSPALASRVRRLLADAGIESDEDATRGYDHGVFVPFLLAWPDADIPVVQLSLQGGLDPAAHLAIGRALAPLRDEGVLVVGSGMSYHNLREFFADDPRVVGGAEQFDAALAQAVEDTDARAREKRLTAWKSMPAALACHPRAEHLLPLMVVAGAGGGDHGRRTFNDRVFGKPVSAFQFG</sequence>
<evidence type="ECO:0000313" key="7">
    <source>
        <dbReference type="EMBL" id="TCO40824.1"/>
    </source>
</evidence>
<dbReference type="InterPro" id="IPR014436">
    <property type="entry name" value="Extradiol_dOase_DODA"/>
</dbReference>
<comment type="caution">
    <text evidence="7">The sequence shown here is derived from an EMBL/GenBank/DDBJ whole genome shotgun (WGS) entry which is preliminary data.</text>
</comment>
<organism evidence="7 8">
    <name type="scientific">Dokdonella fugitiva</name>
    <dbReference type="NCBI Taxonomy" id="328517"/>
    <lineage>
        <taxon>Bacteria</taxon>
        <taxon>Pseudomonadati</taxon>
        <taxon>Pseudomonadota</taxon>
        <taxon>Gammaproteobacteria</taxon>
        <taxon>Lysobacterales</taxon>
        <taxon>Rhodanobacteraceae</taxon>
        <taxon>Dokdonella</taxon>
    </lineage>
</organism>
<gene>
    <name evidence="7" type="ORF">EV148_104187</name>
</gene>
<dbReference type="PANTHER" id="PTHR30096:SF0">
    <property type="entry name" value="4,5-DOPA DIOXYGENASE EXTRADIOL-LIKE PROTEIN"/>
    <property type="match status" value="1"/>
</dbReference>
<feature type="domain" description="Extradiol ring-cleavage dioxygenase class III enzyme subunit B" evidence="6">
    <location>
        <begin position="10"/>
        <end position="252"/>
    </location>
</feature>
<evidence type="ECO:0000256" key="5">
    <source>
        <dbReference type="ARBA" id="ARBA00023002"/>
    </source>
</evidence>
<dbReference type="InterPro" id="IPR004183">
    <property type="entry name" value="Xdiol_dOase_suB"/>
</dbReference>
<keyword evidence="7" id="KW-0223">Dioxygenase</keyword>
<keyword evidence="4" id="KW-0862">Zinc</keyword>
<dbReference type="Pfam" id="PF02900">
    <property type="entry name" value="LigB"/>
    <property type="match status" value="1"/>
</dbReference>
<dbReference type="GO" id="GO:0008270">
    <property type="term" value="F:zinc ion binding"/>
    <property type="evidence" value="ECO:0007669"/>
    <property type="project" value="InterPro"/>
</dbReference>
<dbReference type="PANTHER" id="PTHR30096">
    <property type="entry name" value="4,5-DOPA DIOXYGENASE EXTRADIOL-LIKE PROTEIN"/>
    <property type="match status" value="1"/>
</dbReference>
<dbReference type="PIRSF" id="PIRSF006157">
    <property type="entry name" value="Doxgns_DODA"/>
    <property type="match status" value="1"/>
</dbReference>